<dbReference type="InterPro" id="IPR002698">
    <property type="entry name" value="FTHF_cligase"/>
</dbReference>
<name>A1AXM1_RUTMC</name>
<proteinExistence type="inferred from homology"/>
<evidence type="ECO:0000313" key="7">
    <source>
        <dbReference type="Proteomes" id="UP000002587"/>
    </source>
</evidence>
<dbReference type="GO" id="GO:0035999">
    <property type="term" value="P:tetrahydrofolate interconversion"/>
    <property type="evidence" value="ECO:0007669"/>
    <property type="project" value="TreeGrafter"/>
</dbReference>
<dbReference type="HOGENOM" id="CLU_066245_0_0_6"/>
<dbReference type="GO" id="GO:0046872">
    <property type="term" value="F:metal ion binding"/>
    <property type="evidence" value="ECO:0007669"/>
    <property type="project" value="UniProtKB-KW"/>
</dbReference>
<dbReference type="PIRSF" id="PIRSF006806">
    <property type="entry name" value="FTHF_cligase"/>
    <property type="match status" value="1"/>
</dbReference>
<sequence>MQALRLTLRQKRRAINHSNREKLAKRLLSQTQRLVTFKHGQKIAIYLPNDGEIDTKYIYNFLKRQGFSIYLPILVNKSLKFSKINKHFKKNIFSIKEPVFTQILSAKQINIIFMPLVGFDKNKNRIGMGGGFYDRTLTFKKPQQNYKNPKLYGLAFDCQKVYRLNANPWDVPLNAIITPTAIYTK</sequence>
<dbReference type="Pfam" id="PF01812">
    <property type="entry name" value="5-FTHF_cyc-lig"/>
    <property type="match status" value="1"/>
</dbReference>
<dbReference type="PANTHER" id="PTHR23407">
    <property type="entry name" value="ATPASE INHIBITOR/5-FORMYLTETRAHYDROFOLATE CYCLO-LIGASE"/>
    <property type="match status" value="1"/>
</dbReference>
<reference evidence="6 7" key="1">
    <citation type="journal article" date="2007" name="Science">
        <title>The Calyptogena magnifica chemoautotrophic symbiont genome.</title>
        <authorList>
            <person name="Newton I.L.G."/>
            <person name="Woyke T."/>
            <person name="Auchtung T.A."/>
            <person name="Dilly G.F."/>
            <person name="Dutton R.J."/>
            <person name="Fisher M.C."/>
            <person name="Fontanez K.M."/>
            <person name="Lau E."/>
            <person name="Stewart F.J."/>
            <person name="Richardson P.M."/>
            <person name="Barry K.W."/>
            <person name="Saunders E."/>
            <person name="Detter J.C."/>
            <person name="Wu D."/>
            <person name="Eisen J.A."/>
            <person name="Cavanaugh C.M."/>
        </authorList>
    </citation>
    <scope>NUCLEOTIDE SEQUENCE [LARGE SCALE GENOMIC DNA]</scope>
    <source>
        <strain evidence="6 7">Cm</strain>
    </source>
</reference>
<dbReference type="GO" id="GO:0009396">
    <property type="term" value="P:folic acid-containing compound biosynthetic process"/>
    <property type="evidence" value="ECO:0007669"/>
    <property type="project" value="TreeGrafter"/>
</dbReference>
<comment type="cofactor">
    <cofactor evidence="5">
        <name>Mg(2+)</name>
        <dbReference type="ChEBI" id="CHEBI:18420"/>
    </cofactor>
</comment>
<keyword evidence="2 4" id="KW-0547">Nucleotide-binding</keyword>
<dbReference type="GO" id="GO:0005524">
    <property type="term" value="F:ATP binding"/>
    <property type="evidence" value="ECO:0007669"/>
    <property type="project" value="UniProtKB-KW"/>
</dbReference>
<feature type="binding site" evidence="4">
    <location>
        <position position="47"/>
    </location>
    <ligand>
        <name>substrate</name>
    </ligand>
</feature>
<gene>
    <name evidence="6" type="ordered locus">Rmag_0971</name>
</gene>
<dbReference type="eggNOG" id="COG0212">
    <property type="taxonomic scope" value="Bacteria"/>
</dbReference>
<evidence type="ECO:0000256" key="5">
    <source>
        <dbReference type="RuleBase" id="RU361279"/>
    </source>
</evidence>
<dbReference type="RefSeq" id="WP_011738303.1">
    <property type="nucleotide sequence ID" value="NC_008610.1"/>
</dbReference>
<keyword evidence="5" id="KW-0479">Metal-binding</keyword>
<evidence type="ECO:0000256" key="1">
    <source>
        <dbReference type="ARBA" id="ARBA00010638"/>
    </source>
</evidence>
<dbReference type="SUPFAM" id="SSF100950">
    <property type="entry name" value="NagB/RpiA/CoA transferase-like"/>
    <property type="match status" value="1"/>
</dbReference>
<protein>
    <recommendedName>
        <fullName evidence="5">5-formyltetrahydrofolate cyclo-ligase</fullName>
        <ecNumber evidence="5">6.3.3.2</ecNumber>
    </recommendedName>
</protein>
<comment type="similarity">
    <text evidence="1 5">Belongs to the 5-formyltetrahydrofolate cyclo-ligase family.</text>
</comment>
<feature type="binding site" evidence="4">
    <location>
        <position position="52"/>
    </location>
    <ligand>
        <name>substrate</name>
    </ligand>
</feature>
<keyword evidence="5" id="KW-0460">Magnesium</keyword>
<comment type="catalytic activity">
    <reaction evidence="5">
        <text>(6S)-5-formyl-5,6,7,8-tetrahydrofolate + ATP = (6R)-5,10-methenyltetrahydrofolate + ADP + phosphate</text>
        <dbReference type="Rhea" id="RHEA:10488"/>
        <dbReference type="ChEBI" id="CHEBI:30616"/>
        <dbReference type="ChEBI" id="CHEBI:43474"/>
        <dbReference type="ChEBI" id="CHEBI:57455"/>
        <dbReference type="ChEBI" id="CHEBI:57457"/>
        <dbReference type="ChEBI" id="CHEBI:456216"/>
        <dbReference type="EC" id="6.3.3.2"/>
    </reaction>
</comment>
<evidence type="ECO:0000313" key="6">
    <source>
        <dbReference type="EMBL" id="ABL02678.1"/>
    </source>
</evidence>
<evidence type="ECO:0000256" key="3">
    <source>
        <dbReference type="ARBA" id="ARBA00022840"/>
    </source>
</evidence>
<keyword evidence="7" id="KW-1185">Reference proteome</keyword>
<organism evidence="6 7">
    <name type="scientific">Ruthia magnifica subsp. Calyptogena magnifica</name>
    <dbReference type="NCBI Taxonomy" id="413404"/>
    <lineage>
        <taxon>Bacteria</taxon>
        <taxon>Pseudomonadati</taxon>
        <taxon>Pseudomonadota</taxon>
        <taxon>Gammaproteobacteria</taxon>
        <taxon>Candidatus Pseudothioglobaceae</taxon>
        <taxon>Candidatus Ruthturnera</taxon>
    </lineage>
</organism>
<dbReference type="OrthoDB" id="9801938at2"/>
<accession>A1AXM1</accession>
<evidence type="ECO:0000256" key="2">
    <source>
        <dbReference type="ARBA" id="ARBA00022741"/>
    </source>
</evidence>
<dbReference type="Proteomes" id="UP000002587">
    <property type="component" value="Chromosome"/>
</dbReference>
<dbReference type="EC" id="6.3.3.2" evidence="5"/>
<dbReference type="InterPro" id="IPR024185">
    <property type="entry name" value="FTHF_cligase-like_sf"/>
</dbReference>
<dbReference type="InterPro" id="IPR037171">
    <property type="entry name" value="NagB/RpiA_transferase-like"/>
</dbReference>
<dbReference type="NCBIfam" id="TIGR02727">
    <property type="entry name" value="MTHFS_bact"/>
    <property type="match status" value="1"/>
</dbReference>
<dbReference type="STRING" id="413404.Rmag_0971"/>
<dbReference type="KEGG" id="rma:Rmag_0971"/>
<dbReference type="Gene3D" id="3.40.50.10420">
    <property type="entry name" value="NagB/RpiA/CoA transferase-like"/>
    <property type="match status" value="1"/>
</dbReference>
<evidence type="ECO:0000256" key="4">
    <source>
        <dbReference type="PIRSR" id="PIRSR006806-1"/>
    </source>
</evidence>
<dbReference type="GO" id="GO:0030272">
    <property type="term" value="F:5-formyltetrahydrofolate cyclo-ligase activity"/>
    <property type="evidence" value="ECO:0007669"/>
    <property type="project" value="UniProtKB-EC"/>
</dbReference>
<dbReference type="PANTHER" id="PTHR23407:SF1">
    <property type="entry name" value="5-FORMYLTETRAHYDROFOLATE CYCLO-LIGASE"/>
    <property type="match status" value="1"/>
</dbReference>
<keyword evidence="3 4" id="KW-0067">ATP-binding</keyword>
<dbReference type="AlphaFoldDB" id="A1AXM1"/>
<feature type="binding site" evidence="4">
    <location>
        <begin position="125"/>
        <end position="133"/>
    </location>
    <ligand>
        <name>ATP</name>
        <dbReference type="ChEBI" id="CHEBI:30616"/>
    </ligand>
</feature>
<dbReference type="EMBL" id="CP000488">
    <property type="protein sequence ID" value="ABL02678.1"/>
    <property type="molecule type" value="Genomic_DNA"/>
</dbReference>